<evidence type="ECO:0000313" key="7">
    <source>
        <dbReference type="Proteomes" id="UP000663870"/>
    </source>
</evidence>
<keyword evidence="7" id="KW-1185">Reference proteome</keyword>
<accession>A0A814ERL8</accession>
<dbReference type="Gene3D" id="3.30.2350.10">
    <property type="entry name" value="Pseudouridine synthase"/>
    <property type="match status" value="1"/>
</dbReference>
<proteinExistence type="predicted"/>
<dbReference type="CDD" id="cd02557">
    <property type="entry name" value="PseudoU_synth_ScRIB2"/>
    <property type="match status" value="1"/>
</dbReference>
<dbReference type="Pfam" id="PF00849">
    <property type="entry name" value="PseudoU_synth_2"/>
    <property type="match status" value="1"/>
</dbReference>
<evidence type="ECO:0000313" key="4">
    <source>
        <dbReference type="EMBL" id="CAF0971648.1"/>
    </source>
</evidence>
<dbReference type="PANTHER" id="PTHR21600:SF40">
    <property type="entry name" value="PSEUDOURIDYLATE SYNTHASE RPUSD2"/>
    <property type="match status" value="1"/>
</dbReference>
<evidence type="ECO:0000313" key="6">
    <source>
        <dbReference type="Proteomes" id="UP000663854"/>
    </source>
</evidence>
<evidence type="ECO:0000313" key="5">
    <source>
        <dbReference type="EMBL" id="CAF1051102.1"/>
    </source>
</evidence>
<keyword evidence="1" id="KW-0694">RNA-binding</keyword>
<feature type="domain" description="Pseudouridine synthase RsuA/RluA-like" evidence="3">
    <location>
        <begin position="157"/>
        <end position="348"/>
    </location>
</feature>
<dbReference type="SUPFAM" id="SSF55120">
    <property type="entry name" value="Pseudouridine synthase"/>
    <property type="match status" value="1"/>
</dbReference>
<feature type="compositionally biased region" description="Basic and acidic residues" evidence="2">
    <location>
        <begin position="1"/>
        <end position="21"/>
    </location>
</feature>
<gene>
    <name evidence="5" type="ORF">JXQ802_LOCUS16661</name>
    <name evidence="4" type="ORF">PYM288_LOCUS13142</name>
</gene>
<name>A0A814ERL8_9BILA</name>
<dbReference type="AlphaFoldDB" id="A0A814ERL8"/>
<dbReference type="GO" id="GO:0000455">
    <property type="term" value="P:enzyme-directed rRNA pseudouridine synthesis"/>
    <property type="evidence" value="ECO:0007669"/>
    <property type="project" value="TreeGrafter"/>
</dbReference>
<dbReference type="Proteomes" id="UP000663870">
    <property type="component" value="Unassembled WGS sequence"/>
</dbReference>
<sequence>MTDKEPSKKEKFRQETKEERRIKFKERRRKKAESKLVGFRQSTNYIDSTLTNESIYYIDLQSPKLRKVYPYFFTWITYAKERWYGRTIEDVFQHEFRRAILKQNFNDIIRNGLVRINGQCIEKNYIIKNGDKLEHFTHRHEVPVINQKFNILINNEDYLVIDKPCSIPVHPCGKYRFNTVLAILHYEYQLSNLRTVHRLDRMTSGILIMAKSAEKARAINFNADRLSTNGVDKLYLCRVRGEFPYINQIVRVDQPIETFSFQLGLTKIGGNKQCQTLFRHVTYEELKQQQEIYGKFIFDLINETNEKNIETVIDESLYKYTDQDETKTSLVLCRPLSGRMHQIRVHLQYLGFPIVNDPLYNAPDIWGPSNGQYGQYEHSNEYVIETFIKRHSCEYWLLNDIDNDDDETINLNGKRIVEQDEEHIHDDVKRIKTEELTIIDVNDDNAVKTYIKEHCFECLNRFREPSPDDLVMFLHALQYKISDVTTFTSSLPEWAQI</sequence>
<dbReference type="GO" id="GO:0009982">
    <property type="term" value="F:pseudouridine synthase activity"/>
    <property type="evidence" value="ECO:0007669"/>
    <property type="project" value="InterPro"/>
</dbReference>
<evidence type="ECO:0000256" key="1">
    <source>
        <dbReference type="PROSITE-ProRule" id="PRU00182"/>
    </source>
</evidence>
<dbReference type="CDD" id="cd00165">
    <property type="entry name" value="S4"/>
    <property type="match status" value="1"/>
</dbReference>
<dbReference type="InterPro" id="IPR006145">
    <property type="entry name" value="PsdUridine_synth_RsuA/RluA"/>
</dbReference>
<dbReference type="EMBL" id="CAJNOH010000257">
    <property type="protein sequence ID" value="CAF0971648.1"/>
    <property type="molecule type" value="Genomic_DNA"/>
</dbReference>
<dbReference type="InterPro" id="IPR020103">
    <property type="entry name" value="PsdUridine_synth_cat_dom_sf"/>
</dbReference>
<organism evidence="4 6">
    <name type="scientific">Rotaria sordida</name>
    <dbReference type="NCBI Taxonomy" id="392033"/>
    <lineage>
        <taxon>Eukaryota</taxon>
        <taxon>Metazoa</taxon>
        <taxon>Spiralia</taxon>
        <taxon>Gnathifera</taxon>
        <taxon>Rotifera</taxon>
        <taxon>Eurotatoria</taxon>
        <taxon>Bdelloidea</taxon>
        <taxon>Philodinida</taxon>
        <taxon>Philodinidae</taxon>
        <taxon>Rotaria</taxon>
    </lineage>
</organism>
<dbReference type="PANTHER" id="PTHR21600">
    <property type="entry name" value="MITOCHONDRIAL RNA PSEUDOURIDINE SYNTHASE"/>
    <property type="match status" value="1"/>
</dbReference>
<reference evidence="4" key="1">
    <citation type="submission" date="2021-02" db="EMBL/GenBank/DDBJ databases">
        <authorList>
            <person name="Nowell W R."/>
        </authorList>
    </citation>
    <scope>NUCLEOTIDE SEQUENCE</scope>
</reference>
<comment type="caution">
    <text evidence="4">The sequence shown here is derived from an EMBL/GenBank/DDBJ whole genome shotgun (WGS) entry which is preliminary data.</text>
</comment>
<evidence type="ECO:0000259" key="3">
    <source>
        <dbReference type="Pfam" id="PF00849"/>
    </source>
</evidence>
<dbReference type="PROSITE" id="PS01129">
    <property type="entry name" value="PSI_RLU"/>
    <property type="match status" value="1"/>
</dbReference>
<dbReference type="Proteomes" id="UP000663854">
    <property type="component" value="Unassembled WGS sequence"/>
</dbReference>
<dbReference type="InterPro" id="IPR006224">
    <property type="entry name" value="PsdUridine_synth_RluA-like_CS"/>
</dbReference>
<dbReference type="EMBL" id="CAJNOL010000408">
    <property type="protein sequence ID" value="CAF1051102.1"/>
    <property type="molecule type" value="Genomic_DNA"/>
</dbReference>
<protein>
    <recommendedName>
        <fullName evidence="3">Pseudouridine synthase RsuA/RluA-like domain-containing protein</fullName>
    </recommendedName>
</protein>
<dbReference type="InterPro" id="IPR050188">
    <property type="entry name" value="RluA_PseudoU_synthase"/>
</dbReference>
<feature type="region of interest" description="Disordered" evidence="2">
    <location>
        <begin position="1"/>
        <end position="28"/>
    </location>
</feature>
<evidence type="ECO:0000256" key="2">
    <source>
        <dbReference type="SAM" id="MobiDB-lite"/>
    </source>
</evidence>
<dbReference type="PROSITE" id="PS50889">
    <property type="entry name" value="S4"/>
    <property type="match status" value="1"/>
</dbReference>
<dbReference type="GO" id="GO:0003723">
    <property type="term" value="F:RNA binding"/>
    <property type="evidence" value="ECO:0007669"/>
    <property type="project" value="UniProtKB-KW"/>
</dbReference>